<protein>
    <submittedName>
        <fullName evidence="1">Uncharacterized protein</fullName>
    </submittedName>
</protein>
<evidence type="ECO:0000313" key="1">
    <source>
        <dbReference type="EMBL" id="MFD0689473.1"/>
    </source>
</evidence>
<evidence type="ECO:0000313" key="2">
    <source>
        <dbReference type="Proteomes" id="UP001597063"/>
    </source>
</evidence>
<organism evidence="1 2">
    <name type="scientific">Actinomadura fibrosa</name>
    <dbReference type="NCBI Taxonomy" id="111802"/>
    <lineage>
        <taxon>Bacteria</taxon>
        <taxon>Bacillati</taxon>
        <taxon>Actinomycetota</taxon>
        <taxon>Actinomycetes</taxon>
        <taxon>Streptosporangiales</taxon>
        <taxon>Thermomonosporaceae</taxon>
        <taxon>Actinomadura</taxon>
    </lineage>
</organism>
<gene>
    <name evidence="1" type="ORF">ACFQZM_33650</name>
</gene>
<dbReference type="RefSeq" id="WP_131762009.1">
    <property type="nucleotide sequence ID" value="NZ_CAACUY010000202.1"/>
</dbReference>
<dbReference type="EMBL" id="JBHTGP010000017">
    <property type="protein sequence ID" value="MFD0689473.1"/>
    <property type="molecule type" value="Genomic_DNA"/>
</dbReference>
<dbReference type="Proteomes" id="UP001597063">
    <property type="component" value="Unassembled WGS sequence"/>
</dbReference>
<name>A0ABW2XVH1_9ACTN</name>
<accession>A0ABW2XVH1</accession>
<sequence>MSVRVRRILEVKPGESWLGISEGCWVFDAPPGHSRVRLARAAVWLLPLVERPRDEVEERARVNLVPGDPDLREPIQTVIGAGLSGWSDYWMSRTLDWMAADEVAVFADQVHRIALMPTSASQRTQHAAKALLKAQGLWAP</sequence>
<reference evidence="2" key="1">
    <citation type="journal article" date="2019" name="Int. J. Syst. Evol. Microbiol.">
        <title>The Global Catalogue of Microorganisms (GCM) 10K type strain sequencing project: providing services to taxonomists for standard genome sequencing and annotation.</title>
        <authorList>
            <consortium name="The Broad Institute Genomics Platform"/>
            <consortium name="The Broad Institute Genome Sequencing Center for Infectious Disease"/>
            <person name="Wu L."/>
            <person name="Ma J."/>
        </authorList>
    </citation>
    <scope>NUCLEOTIDE SEQUENCE [LARGE SCALE GENOMIC DNA]</scope>
    <source>
        <strain evidence="2">JCM 9371</strain>
    </source>
</reference>
<keyword evidence="2" id="KW-1185">Reference proteome</keyword>
<proteinExistence type="predicted"/>
<comment type="caution">
    <text evidence="1">The sequence shown here is derived from an EMBL/GenBank/DDBJ whole genome shotgun (WGS) entry which is preliminary data.</text>
</comment>